<dbReference type="AlphaFoldDB" id="A0AAI9XDN0"/>
<reference evidence="1" key="1">
    <citation type="submission" date="2015-06" db="EMBL/GenBank/DDBJ databases">
        <authorList>
            <person name="Nguyen H."/>
        </authorList>
    </citation>
    <scope>NUCLEOTIDE SEQUENCE</scope>
    <source>
        <strain evidence="1">DAOM 180753</strain>
    </source>
</reference>
<dbReference type="Proteomes" id="UP001227192">
    <property type="component" value="Unassembled WGS sequence"/>
</dbReference>
<proteinExistence type="predicted"/>
<reference evidence="1" key="2">
    <citation type="journal article" date="2016" name="Fungal Biol.">
        <title>Ochratoxin A production by Penicillium thymicola.</title>
        <authorList>
            <person name="Nguyen H.D.T."/>
            <person name="McMullin D.R."/>
            <person name="Ponomareva E."/>
            <person name="Riley R."/>
            <person name="Pomraning K.R."/>
            <person name="Baker S.E."/>
            <person name="Seifert K.A."/>
        </authorList>
    </citation>
    <scope>NUCLEOTIDE SEQUENCE</scope>
    <source>
        <strain evidence="1">DAOM 180753</strain>
    </source>
</reference>
<protein>
    <submittedName>
        <fullName evidence="1">Uncharacterized protein</fullName>
    </submittedName>
</protein>
<dbReference type="EMBL" id="LACB01000001">
    <property type="protein sequence ID" value="KAJ9493215.1"/>
    <property type="molecule type" value="Genomic_DNA"/>
</dbReference>
<gene>
    <name evidence="1" type="ORF">VN97_g69</name>
</gene>
<comment type="caution">
    <text evidence="1">The sequence shown here is derived from an EMBL/GenBank/DDBJ whole genome shotgun (WGS) entry which is preliminary data.</text>
</comment>
<accession>A0AAI9XDN0</accession>
<sequence length="71" mass="8393">MGKKRRREEEKKRITGEDTKVNKRKVYVLLQEEGTQEKKVQTTDSLASYLGRHEVLEPSAWKERGQLHPRT</sequence>
<name>A0AAI9XDN0_PENTH</name>
<organism evidence="1 2">
    <name type="scientific">Penicillium thymicola</name>
    <dbReference type="NCBI Taxonomy" id="293382"/>
    <lineage>
        <taxon>Eukaryota</taxon>
        <taxon>Fungi</taxon>
        <taxon>Dikarya</taxon>
        <taxon>Ascomycota</taxon>
        <taxon>Pezizomycotina</taxon>
        <taxon>Eurotiomycetes</taxon>
        <taxon>Eurotiomycetidae</taxon>
        <taxon>Eurotiales</taxon>
        <taxon>Aspergillaceae</taxon>
        <taxon>Penicillium</taxon>
    </lineage>
</organism>
<keyword evidence="2" id="KW-1185">Reference proteome</keyword>
<evidence type="ECO:0000313" key="1">
    <source>
        <dbReference type="EMBL" id="KAJ9493215.1"/>
    </source>
</evidence>
<evidence type="ECO:0000313" key="2">
    <source>
        <dbReference type="Proteomes" id="UP001227192"/>
    </source>
</evidence>